<evidence type="ECO:0000256" key="1">
    <source>
        <dbReference type="SAM" id="MobiDB-lite"/>
    </source>
</evidence>
<feature type="compositionally biased region" description="Low complexity" evidence="1">
    <location>
        <begin position="20"/>
        <end position="39"/>
    </location>
</feature>
<feature type="compositionally biased region" description="Basic residues" evidence="1">
    <location>
        <begin position="275"/>
        <end position="285"/>
    </location>
</feature>
<protein>
    <submittedName>
        <fullName evidence="2">Uncharacterized protein</fullName>
    </submittedName>
</protein>
<dbReference type="EMBL" id="NHTK01001354">
    <property type="protein sequence ID" value="PPQ99573.1"/>
    <property type="molecule type" value="Genomic_DNA"/>
</dbReference>
<feature type="region of interest" description="Disordered" evidence="1">
    <location>
        <begin position="1"/>
        <end position="103"/>
    </location>
</feature>
<dbReference type="AlphaFoldDB" id="A0A409Y9P1"/>
<feature type="region of interest" description="Disordered" evidence="1">
    <location>
        <begin position="261"/>
        <end position="378"/>
    </location>
</feature>
<feature type="compositionally biased region" description="Polar residues" evidence="1">
    <location>
        <begin position="1"/>
        <end position="12"/>
    </location>
</feature>
<feature type="region of interest" description="Disordered" evidence="1">
    <location>
        <begin position="522"/>
        <end position="563"/>
    </location>
</feature>
<dbReference type="OrthoDB" id="2537650at2759"/>
<feature type="compositionally biased region" description="Basic and acidic residues" evidence="1">
    <location>
        <begin position="79"/>
        <end position="96"/>
    </location>
</feature>
<name>A0A409Y9P1_9AGAR</name>
<evidence type="ECO:0000313" key="2">
    <source>
        <dbReference type="EMBL" id="PPQ99573.1"/>
    </source>
</evidence>
<reference evidence="2 3" key="1">
    <citation type="journal article" date="2018" name="Evol. Lett.">
        <title>Horizontal gene cluster transfer increased hallucinogenic mushroom diversity.</title>
        <authorList>
            <person name="Reynolds H.T."/>
            <person name="Vijayakumar V."/>
            <person name="Gluck-Thaler E."/>
            <person name="Korotkin H.B."/>
            <person name="Matheny P.B."/>
            <person name="Slot J.C."/>
        </authorList>
    </citation>
    <scope>NUCLEOTIDE SEQUENCE [LARGE SCALE GENOMIC DNA]</scope>
    <source>
        <strain evidence="2 3">2629</strain>
    </source>
</reference>
<keyword evidence="3" id="KW-1185">Reference proteome</keyword>
<dbReference type="Proteomes" id="UP000284842">
    <property type="component" value="Unassembled WGS sequence"/>
</dbReference>
<accession>A0A409Y9P1</accession>
<sequence length="600" mass="64152">MLSWMSNTQPGTSGDEDQGTLNPPSRSPTRSPRNSLSPTFASPYHYAGQQTYAQEGAAYSTGVQSRPLAGEAPPNVKPSKKEREKGKEKEKTKEPGPFDTLTTPHDAYIAELFGDNAAPTAALQRASSFGASDRKVSADQESLAWDTAPAISTSLSGSRNDLVPPPTGVMSSAASQFSSTTAGTARLATPIDLLIDPYDGNVLGSLIPHVSDNEHDDDMHTMAMAGTGAPGARAPSELVWSHLSKVLELQNDISRLHMRMESIGTGKDASGTTKKAGRKGHHRTPSSRTTAKDDVERDADSLKTPGGTEKIPLSVDTPTLARSMGFKGKDKDPYSASLPSGMRRQRGMSTVSDLSEHSSDADDVANVGVPMDDSGLDMPTEEEQKKRLREEEFAKLASQFEGRKEAIHEIMGKVDALSKAITDFHKLHFGFSNVQQSSLGTAPPISESLSDTTHLKSSTSKLSDPVPLTGVSGFKVSPDRPLSVPKTAPAHIQINPMAMGRARSDGAAMGTPVLPPVPFSMPKPVDGEAVQRSTTLPQAQAQTEQAQDEQSQSRDVRERKKTVPMLLMNSLELDTDLARQEHLMDSPASTLGSLKLPAED</sequence>
<organism evidence="2 3">
    <name type="scientific">Panaeolus cyanescens</name>
    <dbReference type="NCBI Taxonomy" id="181874"/>
    <lineage>
        <taxon>Eukaryota</taxon>
        <taxon>Fungi</taxon>
        <taxon>Dikarya</taxon>
        <taxon>Basidiomycota</taxon>
        <taxon>Agaricomycotina</taxon>
        <taxon>Agaricomycetes</taxon>
        <taxon>Agaricomycetidae</taxon>
        <taxon>Agaricales</taxon>
        <taxon>Agaricineae</taxon>
        <taxon>Galeropsidaceae</taxon>
        <taxon>Panaeolus</taxon>
    </lineage>
</organism>
<dbReference type="InParanoid" id="A0A409Y9P1"/>
<comment type="caution">
    <text evidence="2">The sequence shown here is derived from an EMBL/GenBank/DDBJ whole genome shotgun (WGS) entry which is preliminary data.</text>
</comment>
<feature type="compositionally biased region" description="Low complexity" evidence="1">
    <location>
        <begin position="538"/>
        <end position="550"/>
    </location>
</feature>
<feature type="compositionally biased region" description="Basic and acidic residues" evidence="1">
    <location>
        <begin position="290"/>
        <end position="301"/>
    </location>
</feature>
<gene>
    <name evidence="2" type="ORF">CVT24_005361</name>
</gene>
<proteinExistence type="predicted"/>
<evidence type="ECO:0000313" key="3">
    <source>
        <dbReference type="Proteomes" id="UP000284842"/>
    </source>
</evidence>